<dbReference type="InterPro" id="IPR008427">
    <property type="entry name" value="Extracellular_membr_CFEM_dom"/>
</dbReference>
<keyword evidence="6 15" id="KW-0349">Heme</keyword>
<evidence type="ECO:0000259" key="18">
    <source>
        <dbReference type="PROSITE" id="PS52012"/>
    </source>
</evidence>
<feature type="compositionally biased region" description="Low complexity" evidence="16">
    <location>
        <begin position="234"/>
        <end position="247"/>
    </location>
</feature>
<feature type="region of interest" description="Disordered" evidence="16">
    <location>
        <begin position="167"/>
        <end position="247"/>
    </location>
</feature>
<comment type="caution">
    <text evidence="15">Lacks conserved residue(s) required for the propagation of feature annotation.</text>
</comment>
<dbReference type="GO" id="GO:0005886">
    <property type="term" value="C:plasma membrane"/>
    <property type="evidence" value="ECO:0007669"/>
    <property type="project" value="UniProtKB-SubCell"/>
</dbReference>
<accession>A0AAV9HZH7</accession>
<feature type="disulfide bond" evidence="15">
    <location>
        <begin position="59"/>
        <end position="92"/>
    </location>
</feature>
<reference evidence="19" key="1">
    <citation type="journal article" date="2023" name="Mol. Phylogenet. Evol.">
        <title>Genome-scale phylogeny and comparative genomics of the fungal order Sordariales.</title>
        <authorList>
            <person name="Hensen N."/>
            <person name="Bonometti L."/>
            <person name="Westerberg I."/>
            <person name="Brannstrom I.O."/>
            <person name="Guillou S."/>
            <person name="Cros-Aarteil S."/>
            <person name="Calhoun S."/>
            <person name="Haridas S."/>
            <person name="Kuo A."/>
            <person name="Mondo S."/>
            <person name="Pangilinan J."/>
            <person name="Riley R."/>
            <person name="LaButti K."/>
            <person name="Andreopoulos B."/>
            <person name="Lipzen A."/>
            <person name="Chen C."/>
            <person name="Yan M."/>
            <person name="Daum C."/>
            <person name="Ng V."/>
            <person name="Clum A."/>
            <person name="Steindorff A."/>
            <person name="Ohm R.A."/>
            <person name="Martin F."/>
            <person name="Silar P."/>
            <person name="Natvig D.O."/>
            <person name="Lalanne C."/>
            <person name="Gautier V."/>
            <person name="Ament-Velasquez S.L."/>
            <person name="Kruys A."/>
            <person name="Hutchinson M.I."/>
            <person name="Powell A.J."/>
            <person name="Barry K."/>
            <person name="Miller A.N."/>
            <person name="Grigoriev I.V."/>
            <person name="Debuchy R."/>
            <person name="Gladieux P."/>
            <person name="Hiltunen Thoren M."/>
            <person name="Johannesson H."/>
        </authorList>
    </citation>
    <scope>NUCLEOTIDE SEQUENCE</scope>
    <source>
        <strain evidence="19">PSN324</strain>
    </source>
</reference>
<keyword evidence="14" id="KW-0449">Lipoprotein</keyword>
<feature type="compositionally biased region" description="Polar residues" evidence="16">
    <location>
        <begin position="195"/>
        <end position="206"/>
    </location>
</feature>
<evidence type="ECO:0000256" key="2">
    <source>
        <dbReference type="ARBA" id="ARBA00004613"/>
    </source>
</evidence>
<keyword evidence="7" id="KW-0336">GPI-anchor</keyword>
<feature type="compositionally biased region" description="Low complexity" evidence="16">
    <location>
        <begin position="121"/>
        <end position="140"/>
    </location>
</feature>
<keyword evidence="13" id="KW-0325">Glycoprotein</keyword>
<keyword evidence="12 15" id="KW-1015">Disulfide bond</keyword>
<evidence type="ECO:0000256" key="15">
    <source>
        <dbReference type="PROSITE-ProRule" id="PRU01356"/>
    </source>
</evidence>
<gene>
    <name evidence="19" type="ORF">QBC42DRAFT_283725</name>
</gene>
<evidence type="ECO:0000256" key="14">
    <source>
        <dbReference type="ARBA" id="ARBA00023288"/>
    </source>
</evidence>
<dbReference type="GO" id="GO:0098552">
    <property type="term" value="C:side of membrane"/>
    <property type="evidence" value="ECO:0007669"/>
    <property type="project" value="UniProtKB-KW"/>
</dbReference>
<feature type="compositionally biased region" description="Low complexity" evidence="16">
    <location>
        <begin position="167"/>
        <end position="188"/>
    </location>
</feature>
<name>A0AAV9HZH7_9PEZI</name>
<evidence type="ECO:0000256" key="7">
    <source>
        <dbReference type="ARBA" id="ARBA00022622"/>
    </source>
</evidence>
<evidence type="ECO:0000256" key="9">
    <source>
        <dbReference type="ARBA" id="ARBA00022729"/>
    </source>
</evidence>
<keyword evidence="20" id="KW-1185">Reference proteome</keyword>
<dbReference type="GO" id="GO:0005576">
    <property type="term" value="C:extracellular region"/>
    <property type="evidence" value="ECO:0007669"/>
    <property type="project" value="UniProtKB-SubCell"/>
</dbReference>
<feature type="domain" description="CFEM" evidence="18">
    <location>
        <begin position="5"/>
        <end position="119"/>
    </location>
</feature>
<feature type="compositionally biased region" description="Acidic residues" evidence="16">
    <location>
        <begin position="207"/>
        <end position="217"/>
    </location>
</feature>
<dbReference type="PROSITE" id="PS52012">
    <property type="entry name" value="CFEM"/>
    <property type="match status" value="1"/>
</dbReference>
<evidence type="ECO:0000256" key="17">
    <source>
        <dbReference type="SAM" id="SignalP"/>
    </source>
</evidence>
<comment type="caution">
    <text evidence="19">The sequence shown here is derived from an EMBL/GenBank/DDBJ whole genome shotgun (WGS) entry which is preliminary data.</text>
</comment>
<evidence type="ECO:0000256" key="8">
    <source>
        <dbReference type="ARBA" id="ARBA00022723"/>
    </source>
</evidence>
<keyword evidence="8 15" id="KW-0479">Metal-binding</keyword>
<evidence type="ECO:0000256" key="4">
    <source>
        <dbReference type="ARBA" id="ARBA00022475"/>
    </source>
</evidence>
<dbReference type="InterPro" id="IPR051735">
    <property type="entry name" value="CFEM_domain"/>
</dbReference>
<evidence type="ECO:0000256" key="11">
    <source>
        <dbReference type="ARBA" id="ARBA00023136"/>
    </source>
</evidence>
<keyword evidence="9 17" id="KW-0732">Signal</keyword>
<organism evidence="19 20">
    <name type="scientific">Cladorrhinum samala</name>
    <dbReference type="NCBI Taxonomy" id="585594"/>
    <lineage>
        <taxon>Eukaryota</taxon>
        <taxon>Fungi</taxon>
        <taxon>Dikarya</taxon>
        <taxon>Ascomycota</taxon>
        <taxon>Pezizomycotina</taxon>
        <taxon>Sordariomycetes</taxon>
        <taxon>Sordariomycetidae</taxon>
        <taxon>Sordariales</taxon>
        <taxon>Podosporaceae</taxon>
        <taxon>Cladorrhinum</taxon>
    </lineage>
</organism>
<protein>
    <recommendedName>
        <fullName evidence="18">CFEM domain-containing protein</fullName>
    </recommendedName>
</protein>
<keyword evidence="11" id="KW-0472">Membrane</keyword>
<feature type="signal peptide" evidence="17">
    <location>
        <begin position="1"/>
        <end position="23"/>
    </location>
</feature>
<evidence type="ECO:0000256" key="16">
    <source>
        <dbReference type="SAM" id="MobiDB-lite"/>
    </source>
</evidence>
<feature type="binding site" description="axial binding residue" evidence="15">
    <location>
        <position position="54"/>
    </location>
    <ligand>
        <name>heme</name>
        <dbReference type="ChEBI" id="CHEBI:30413"/>
    </ligand>
    <ligandPart>
        <name>Fe</name>
        <dbReference type="ChEBI" id="CHEBI:18248"/>
    </ligandPart>
</feature>
<comment type="subcellular location">
    <subcellularLocation>
        <location evidence="1">Cell membrane</location>
        <topology evidence="1">Lipid-anchor</topology>
        <topology evidence="1">GPI-anchor</topology>
    </subcellularLocation>
    <subcellularLocation>
        <location evidence="2">Secreted</location>
    </subcellularLocation>
</comment>
<reference evidence="19" key="2">
    <citation type="submission" date="2023-06" db="EMBL/GenBank/DDBJ databases">
        <authorList>
            <consortium name="Lawrence Berkeley National Laboratory"/>
            <person name="Mondo S.J."/>
            <person name="Hensen N."/>
            <person name="Bonometti L."/>
            <person name="Westerberg I."/>
            <person name="Brannstrom I.O."/>
            <person name="Guillou S."/>
            <person name="Cros-Aarteil S."/>
            <person name="Calhoun S."/>
            <person name="Haridas S."/>
            <person name="Kuo A."/>
            <person name="Pangilinan J."/>
            <person name="Riley R."/>
            <person name="Labutti K."/>
            <person name="Andreopoulos B."/>
            <person name="Lipzen A."/>
            <person name="Chen C."/>
            <person name="Yanf M."/>
            <person name="Daum C."/>
            <person name="Ng V."/>
            <person name="Clum A."/>
            <person name="Steindorff A."/>
            <person name="Ohm R."/>
            <person name="Martin F."/>
            <person name="Silar P."/>
            <person name="Natvig D."/>
            <person name="Lalanne C."/>
            <person name="Gautier V."/>
            <person name="Ament-Velasquez S.L."/>
            <person name="Kruys A."/>
            <person name="Hutchinson M.I."/>
            <person name="Powell A.J."/>
            <person name="Barry K."/>
            <person name="Miller A.N."/>
            <person name="Grigoriev I.V."/>
            <person name="Debuchy R."/>
            <person name="Gladieux P."/>
            <person name="Thoren M.H."/>
            <person name="Johannesson H."/>
        </authorList>
    </citation>
    <scope>NUCLEOTIDE SEQUENCE</scope>
    <source>
        <strain evidence="19">PSN324</strain>
    </source>
</reference>
<keyword evidence="4" id="KW-1003">Cell membrane</keyword>
<evidence type="ECO:0000256" key="3">
    <source>
        <dbReference type="ARBA" id="ARBA00010031"/>
    </source>
</evidence>
<evidence type="ECO:0000256" key="1">
    <source>
        <dbReference type="ARBA" id="ARBA00004609"/>
    </source>
</evidence>
<feature type="region of interest" description="Disordered" evidence="16">
    <location>
        <begin position="98"/>
        <end position="140"/>
    </location>
</feature>
<dbReference type="EMBL" id="MU864942">
    <property type="protein sequence ID" value="KAK4465099.1"/>
    <property type="molecule type" value="Genomic_DNA"/>
</dbReference>
<comment type="similarity">
    <text evidence="3">Belongs to the RBT5 family.</text>
</comment>
<evidence type="ECO:0000256" key="6">
    <source>
        <dbReference type="ARBA" id="ARBA00022617"/>
    </source>
</evidence>
<feature type="chain" id="PRO_5043541376" description="CFEM domain-containing protein" evidence="17">
    <location>
        <begin position="24"/>
        <end position="275"/>
    </location>
</feature>
<dbReference type="PANTHER" id="PTHR37928">
    <property type="entry name" value="CFEM DOMAIN PROTEIN (AFU_ORTHOLOGUE AFUA_6G14090)"/>
    <property type="match status" value="1"/>
</dbReference>
<evidence type="ECO:0000256" key="13">
    <source>
        <dbReference type="ARBA" id="ARBA00023180"/>
    </source>
</evidence>
<evidence type="ECO:0000256" key="10">
    <source>
        <dbReference type="ARBA" id="ARBA00023004"/>
    </source>
</evidence>
<keyword evidence="10 15" id="KW-0408">Iron</keyword>
<dbReference type="Proteomes" id="UP001321749">
    <property type="component" value="Unassembled WGS sequence"/>
</dbReference>
<evidence type="ECO:0000256" key="12">
    <source>
        <dbReference type="ARBA" id="ARBA00023157"/>
    </source>
</evidence>
<evidence type="ECO:0000313" key="20">
    <source>
        <dbReference type="Proteomes" id="UP001321749"/>
    </source>
</evidence>
<sequence length="275" mass="27200">MPTTMKAAAVVAAAMLMSNTAAAQENASVLPVCGQICIQNMLAQAPLLGCPASDPRCLCSNPNFGYGIRDCAIEACSPVDAQQVIAYGLNYCAGAPPARPPPTDESITTVDDSSPPKITGPTPSSAGNPSSSSPSEPSYSVLEVDSTYTDAQGAVKTSTMISTVHSASATTASATGTGTGTITIPASGRGEIVNAQETGSTTGSSQDNDDGLNDGEGNEYSSSTSSRRNDGGDAATSTVGSSSSSSAAAGAVFAPMRTVDAIALGVVGIAAVGFL</sequence>
<keyword evidence="5" id="KW-0964">Secreted</keyword>
<dbReference type="SMART" id="SM00747">
    <property type="entry name" value="CFEM"/>
    <property type="match status" value="1"/>
</dbReference>
<dbReference type="GO" id="GO:0046872">
    <property type="term" value="F:metal ion binding"/>
    <property type="evidence" value="ECO:0007669"/>
    <property type="project" value="UniProtKB-UniRule"/>
</dbReference>
<feature type="disulfide bond" evidence="15">
    <location>
        <begin position="50"/>
        <end position="57"/>
    </location>
</feature>
<evidence type="ECO:0000256" key="5">
    <source>
        <dbReference type="ARBA" id="ARBA00022525"/>
    </source>
</evidence>
<dbReference type="Pfam" id="PF05730">
    <property type="entry name" value="CFEM"/>
    <property type="match status" value="1"/>
</dbReference>
<evidence type="ECO:0000313" key="19">
    <source>
        <dbReference type="EMBL" id="KAK4465099.1"/>
    </source>
</evidence>
<dbReference type="PANTHER" id="PTHR37928:SF1">
    <property type="entry name" value="CFEM DOMAIN PROTEIN (AFU_ORTHOLOGUE AFUA_6G14090)"/>
    <property type="match status" value="1"/>
</dbReference>
<dbReference type="AlphaFoldDB" id="A0AAV9HZH7"/>
<proteinExistence type="inferred from homology"/>